<evidence type="ECO:0000256" key="8">
    <source>
        <dbReference type="ARBA" id="ARBA00022801"/>
    </source>
</evidence>
<evidence type="ECO:0000259" key="9">
    <source>
        <dbReference type="PROSITE" id="PS50878"/>
    </source>
</evidence>
<evidence type="ECO:0000256" key="7">
    <source>
        <dbReference type="ARBA" id="ARBA00022490"/>
    </source>
</evidence>
<name>A0A8S1HI09_9PELO</name>
<organism evidence="10 11">
    <name type="scientific">Caenorhabditis auriculariae</name>
    <dbReference type="NCBI Taxonomy" id="2777116"/>
    <lineage>
        <taxon>Eukaryota</taxon>
        <taxon>Metazoa</taxon>
        <taxon>Ecdysozoa</taxon>
        <taxon>Nematoda</taxon>
        <taxon>Chromadorea</taxon>
        <taxon>Rhabditida</taxon>
        <taxon>Rhabditina</taxon>
        <taxon>Rhabditomorpha</taxon>
        <taxon>Rhabditoidea</taxon>
        <taxon>Rhabditidae</taxon>
        <taxon>Peloderinae</taxon>
        <taxon>Caenorhabditis</taxon>
    </lineage>
</organism>
<gene>
    <name evidence="10" type="ORF">CAUJ_LOCUS10521</name>
</gene>
<evidence type="ECO:0000256" key="4">
    <source>
        <dbReference type="ARBA" id="ARBA00011881"/>
    </source>
</evidence>
<dbReference type="InterPro" id="IPR043502">
    <property type="entry name" value="DNA/RNA_pol_sf"/>
</dbReference>
<dbReference type="SUPFAM" id="SSF82171">
    <property type="entry name" value="DPP6 N-terminal domain-like"/>
    <property type="match status" value="1"/>
</dbReference>
<dbReference type="FunFam" id="2.120.10.30:FF:000232">
    <property type="entry name" value="Protein CBR-DPF-5"/>
    <property type="match status" value="1"/>
</dbReference>
<dbReference type="InterPro" id="IPR011042">
    <property type="entry name" value="6-blade_b-propeller_TolB-like"/>
</dbReference>
<dbReference type="SUPFAM" id="SSF56672">
    <property type="entry name" value="DNA/RNA polymerases"/>
    <property type="match status" value="1"/>
</dbReference>
<evidence type="ECO:0000256" key="5">
    <source>
        <dbReference type="ARBA" id="ARBA00012917"/>
    </source>
</evidence>
<evidence type="ECO:0000313" key="11">
    <source>
        <dbReference type="Proteomes" id="UP000835052"/>
    </source>
</evidence>
<dbReference type="InterPro" id="IPR029058">
    <property type="entry name" value="AB_hydrolase_fold"/>
</dbReference>
<dbReference type="OrthoDB" id="416344at2759"/>
<dbReference type="PANTHER" id="PTHR42776">
    <property type="entry name" value="SERINE PEPTIDASE S9 FAMILY MEMBER"/>
    <property type="match status" value="1"/>
</dbReference>
<proteinExistence type="inferred from homology"/>
<evidence type="ECO:0000256" key="1">
    <source>
        <dbReference type="ARBA" id="ARBA00000721"/>
    </source>
</evidence>
<dbReference type="InterPro" id="IPR000477">
    <property type="entry name" value="RT_dom"/>
</dbReference>
<comment type="similarity">
    <text evidence="3">Belongs to the peptidase S9C family.</text>
</comment>
<dbReference type="Gene3D" id="2.120.10.30">
    <property type="entry name" value="TolB, C-terminal domain"/>
    <property type="match status" value="1"/>
</dbReference>
<dbReference type="InterPro" id="IPR045550">
    <property type="entry name" value="AARE_N"/>
</dbReference>
<comment type="subcellular location">
    <subcellularLocation>
        <location evidence="2">Cytoplasm</location>
    </subcellularLocation>
</comment>
<evidence type="ECO:0000256" key="6">
    <source>
        <dbReference type="ARBA" id="ARBA00018421"/>
    </source>
</evidence>
<dbReference type="Gene3D" id="3.30.70.270">
    <property type="match status" value="1"/>
</dbReference>
<dbReference type="EC" id="3.4.19.1" evidence="5"/>
<keyword evidence="7" id="KW-0963">Cytoplasm</keyword>
<dbReference type="CDD" id="cd01650">
    <property type="entry name" value="RT_nLTR_like"/>
    <property type="match status" value="1"/>
</dbReference>
<dbReference type="GO" id="GO:0006508">
    <property type="term" value="P:proteolysis"/>
    <property type="evidence" value="ECO:0007669"/>
    <property type="project" value="InterPro"/>
</dbReference>
<comment type="caution">
    <text evidence="10">The sequence shown here is derived from an EMBL/GenBank/DDBJ whole genome shotgun (WGS) entry which is preliminary data.</text>
</comment>
<dbReference type="GO" id="GO:0005737">
    <property type="term" value="C:cytoplasm"/>
    <property type="evidence" value="ECO:0007669"/>
    <property type="project" value="UniProtKB-SubCell"/>
</dbReference>
<dbReference type="InterPro" id="IPR001375">
    <property type="entry name" value="Peptidase_S9_cat"/>
</dbReference>
<dbReference type="Proteomes" id="UP000835052">
    <property type="component" value="Unassembled WGS sequence"/>
</dbReference>
<dbReference type="AlphaFoldDB" id="A0A8S1HI09"/>
<protein>
    <recommendedName>
        <fullName evidence="6">Acylamino-acid-releasing enzyme</fullName>
        <ecNumber evidence="5">3.4.19.1</ecNumber>
    </recommendedName>
</protein>
<dbReference type="GO" id="GO:0008242">
    <property type="term" value="F:omega peptidase activity"/>
    <property type="evidence" value="ECO:0007669"/>
    <property type="project" value="UniProtKB-EC"/>
</dbReference>
<evidence type="ECO:0000256" key="3">
    <source>
        <dbReference type="ARBA" id="ARBA00010040"/>
    </source>
</evidence>
<feature type="domain" description="Reverse transcriptase" evidence="9">
    <location>
        <begin position="125"/>
        <end position="404"/>
    </location>
</feature>
<dbReference type="PROSITE" id="PS50878">
    <property type="entry name" value="RT_POL"/>
    <property type="match status" value="1"/>
</dbReference>
<dbReference type="Gene3D" id="3.40.50.1820">
    <property type="entry name" value="alpha/beta hydrolase"/>
    <property type="match status" value="1"/>
</dbReference>
<dbReference type="Pfam" id="PF19283">
    <property type="entry name" value="APEH_N"/>
    <property type="match status" value="1"/>
</dbReference>
<evidence type="ECO:0000256" key="2">
    <source>
        <dbReference type="ARBA" id="ARBA00004496"/>
    </source>
</evidence>
<keyword evidence="11" id="KW-1185">Reference proteome</keyword>
<accession>A0A8S1HI09</accession>
<comment type="subunit">
    <text evidence="4">Homotetramer.</text>
</comment>
<dbReference type="EMBL" id="CAJGYM010000046">
    <property type="protein sequence ID" value="CAD6194602.1"/>
    <property type="molecule type" value="Genomic_DNA"/>
</dbReference>
<sequence length="1118" mass="125854">MNLHNKIDKAIKKHRSVRKALRKSKVCSIALTQLQRVDGTIAASKEDVANTVQKFYNSLYAAQQSSPAIIAPSQDDLPSILPSEIRTALRKAKRGKAPGPDFITLEMLLAAEENAVPILASIYNECLKNERTPTSMSDSIVRLLHKKGSCLDIGNYRPVALMSTIHKIFTPILRRRAERSLEEAQPIEQTGFRPGYSTSENTLVVSEMIQKSHEYRFPLFLMLIDYKKAFDSVEFGSLWTALSEFGVHSKIVNTLKNIYGEAKVSVRIRGHDVPVQIGRGMRQGDTISPNLFNATLEHVFRRLDWSEHGISVNGTPLTHLRFADDIVLFASSSKKLEEMANQLATESKKSGLIINFSKTYIMSNRAKRRVEVDGKEVSYVDQFTCLGTHLHFAEEPALLYGSEVWTLKKTEMNMLATAQRKMMRRMLGVTLMDRRSNSWIHERLKMRDARMVATRRKWFFAKKIVTGEETWAKKIVEWRPWEKKSVGRPRVRWRDDFRSVLGENWSTVARNNKELFKSTMIQQSLFDFSDVFNLDDHIEELCADLSTQKKHGIIHGSGAAPFGTLRFSHGEGHVLYVAERMNKCSQYFDADLEWANDTKVFESKVGKKYELRDSWGEQNQEVVRPMICIVDVSSGTVMALDQIPANISPSYAIWAPEDKGIVFFGLTSDETPRLGKIYCNNRKGALYYYDLESAQLSLIGTSETAVESPSFSPDGKTLIFFQRKPDAPHNATLDMMAIGWPFENEEPRVVVPIIKPYGKQGEFQGLNSVQLAQRSWSADSERVILSIGWRSKLELVAVNVATGDIEKLTNHVQCHGSWQLLDVFEDEVLAIVSAPNRPPNVLLGRLPAENAADSLVWTRIDDASAINKRQHLINYSWSFVGLNRDGFEYEAILVTPNEGNDLPLVVLPHGGPHGASIACWPRRDMTTLLNSGFAVLQVNYRGSMGFGDDFVRSLPGNVGDSDVKDVHHAVETVLESEKRLNKDKVVLFGGSHGGFLVSHLVGQYPGFYKSCAALNPVVNILSMFDITDIPEWCFAEGFGAYPDWQKGLTSEQREKLYDSSPIAHVNQVSTPYLLLIGEKDLRVVPHYRGFYTKFEGSRSALQSSFLSSFKPPSGRNSS</sequence>
<evidence type="ECO:0000313" key="10">
    <source>
        <dbReference type="EMBL" id="CAD6194602.1"/>
    </source>
</evidence>
<dbReference type="Pfam" id="PF00326">
    <property type="entry name" value="Peptidase_S9"/>
    <property type="match status" value="1"/>
</dbReference>
<dbReference type="Pfam" id="PF00078">
    <property type="entry name" value="RVT_1"/>
    <property type="match status" value="1"/>
</dbReference>
<dbReference type="PANTHER" id="PTHR42776:SF4">
    <property type="entry name" value="ACYLAMINO-ACID-RELEASING ENZYME"/>
    <property type="match status" value="1"/>
</dbReference>
<dbReference type="GO" id="GO:0004252">
    <property type="term" value="F:serine-type endopeptidase activity"/>
    <property type="evidence" value="ECO:0007669"/>
    <property type="project" value="TreeGrafter"/>
</dbReference>
<reference evidence="10" key="1">
    <citation type="submission" date="2020-10" db="EMBL/GenBank/DDBJ databases">
        <authorList>
            <person name="Kikuchi T."/>
        </authorList>
    </citation>
    <scope>NUCLEOTIDE SEQUENCE</scope>
    <source>
        <strain evidence="10">NKZ352</strain>
    </source>
</reference>
<dbReference type="SUPFAM" id="SSF53474">
    <property type="entry name" value="alpha/beta-Hydrolases"/>
    <property type="match status" value="1"/>
</dbReference>
<dbReference type="InterPro" id="IPR043128">
    <property type="entry name" value="Rev_trsase/Diguanyl_cyclase"/>
</dbReference>
<keyword evidence="8" id="KW-0378">Hydrolase</keyword>
<comment type="catalytic activity">
    <reaction evidence="1">
        <text>Cleavage of an N-acetyl or N-formyl amino acid from the N-terminus of a polypeptide.</text>
        <dbReference type="EC" id="3.4.19.1"/>
    </reaction>
</comment>